<sequence length="125" mass="14431">MTDQSQFELLLPTPPPSPIPVPQEREATFVSGRFDYIEPDSVNYKIMLVNAYQAITQTETWDFVKQDLKSFMLSNDPKIFIISDKMAQLGYDGHSGFSFGCIMRDMQYIAQNGEKKFRDTYLRSI</sequence>
<dbReference type="AlphaFoldDB" id="A0A6C0ARM1"/>
<proteinExistence type="predicted"/>
<accession>A0A6C0ARM1</accession>
<feature type="region of interest" description="Disordered" evidence="1">
    <location>
        <begin position="1"/>
        <end position="22"/>
    </location>
</feature>
<evidence type="ECO:0000256" key="1">
    <source>
        <dbReference type="SAM" id="MobiDB-lite"/>
    </source>
</evidence>
<evidence type="ECO:0000313" key="2">
    <source>
        <dbReference type="EMBL" id="QHS82378.1"/>
    </source>
</evidence>
<name>A0A6C0ARM1_9ZZZZ</name>
<reference evidence="2" key="1">
    <citation type="journal article" date="2020" name="Nature">
        <title>Giant virus diversity and host interactions through global metagenomics.</title>
        <authorList>
            <person name="Schulz F."/>
            <person name="Roux S."/>
            <person name="Paez-Espino D."/>
            <person name="Jungbluth S."/>
            <person name="Walsh D.A."/>
            <person name="Denef V.J."/>
            <person name="McMahon K.D."/>
            <person name="Konstantinidis K.T."/>
            <person name="Eloe-Fadrosh E.A."/>
            <person name="Kyrpides N.C."/>
            <person name="Woyke T."/>
        </authorList>
    </citation>
    <scope>NUCLEOTIDE SEQUENCE</scope>
    <source>
        <strain evidence="2">GVMAG-S-1101165-79</strain>
    </source>
</reference>
<protein>
    <submittedName>
        <fullName evidence="2">Uncharacterized protein</fullName>
    </submittedName>
</protein>
<dbReference type="EMBL" id="MN740765">
    <property type="protein sequence ID" value="QHS82378.1"/>
    <property type="molecule type" value="Genomic_DNA"/>
</dbReference>
<feature type="compositionally biased region" description="Pro residues" evidence="1">
    <location>
        <begin position="12"/>
        <end position="21"/>
    </location>
</feature>
<organism evidence="2">
    <name type="scientific">viral metagenome</name>
    <dbReference type="NCBI Taxonomy" id="1070528"/>
    <lineage>
        <taxon>unclassified sequences</taxon>
        <taxon>metagenomes</taxon>
        <taxon>organismal metagenomes</taxon>
    </lineage>
</organism>